<proteinExistence type="predicted"/>
<dbReference type="Pfam" id="PF01593">
    <property type="entry name" value="Amino_oxidase"/>
    <property type="match status" value="1"/>
</dbReference>
<dbReference type="Gene3D" id="3.50.50.60">
    <property type="entry name" value="FAD/NAD(P)-binding domain"/>
    <property type="match status" value="1"/>
</dbReference>
<dbReference type="Proteomes" id="UP001175271">
    <property type="component" value="Unassembled WGS sequence"/>
</dbReference>
<evidence type="ECO:0000259" key="1">
    <source>
        <dbReference type="Pfam" id="PF01593"/>
    </source>
</evidence>
<sequence>MTAVFGAEEHVGQRKVPQRLVVIGSGPTAIGAIHQVYKYIQDGRIGENDVEITVLEKEREVGGLARSVTDSNGFTWDLGVHVTGASKYVEFTKVFESTSTKWNYIKRIVKADMKHILKSDDPALNYVPYPVQQSIHYLPEEIRSKCTDDLNRVDPSQPSTNFDEFTHNSFGPTMQEIFIRPYNEKVWTVGLEEMNCDWVVGRVPKPTPCEDRKAPVAVFRYPADTKGIGEVWKRIAQRFPQKIFHFNEEVVEIDREKKEIYTREQKYAFDAILSTIPIVTLGQICKFERPIGLKYSKVLLVGIGLKYPQSEWAANVSWAYYPRPETIFYRCTFISNFNEQMTPDVEKYWSVLCEIGLKADEEFDEHEVIRRTIEDLEENGIIAGKSLVVNEWLHVLPFGYPIPTLNRESELKRCQQIFEESRIFSRGRFGGWRYECANQDHSFTVGQQFVDFLLFGTPENIHLI</sequence>
<evidence type="ECO:0000313" key="3">
    <source>
        <dbReference type="Proteomes" id="UP001175271"/>
    </source>
</evidence>
<name>A0AA39HVU4_9BILA</name>
<organism evidence="2 3">
    <name type="scientific">Steinernema hermaphroditum</name>
    <dbReference type="NCBI Taxonomy" id="289476"/>
    <lineage>
        <taxon>Eukaryota</taxon>
        <taxon>Metazoa</taxon>
        <taxon>Ecdysozoa</taxon>
        <taxon>Nematoda</taxon>
        <taxon>Chromadorea</taxon>
        <taxon>Rhabditida</taxon>
        <taxon>Tylenchina</taxon>
        <taxon>Panagrolaimomorpha</taxon>
        <taxon>Strongyloidoidea</taxon>
        <taxon>Steinernematidae</taxon>
        <taxon>Steinernema</taxon>
    </lineage>
</organism>
<dbReference type="SUPFAM" id="SSF51971">
    <property type="entry name" value="Nucleotide-binding domain"/>
    <property type="match status" value="1"/>
</dbReference>
<dbReference type="InterPro" id="IPR036188">
    <property type="entry name" value="FAD/NAD-bd_sf"/>
</dbReference>
<dbReference type="EMBL" id="JAUCMV010000003">
    <property type="protein sequence ID" value="KAK0411868.1"/>
    <property type="molecule type" value="Genomic_DNA"/>
</dbReference>
<dbReference type="GO" id="GO:0008767">
    <property type="term" value="F:UDP-galactopyranose mutase activity"/>
    <property type="evidence" value="ECO:0007669"/>
    <property type="project" value="TreeGrafter"/>
</dbReference>
<dbReference type="PANTHER" id="PTHR21197">
    <property type="entry name" value="UDP-GALACTOPYRANOSE MUTASE"/>
    <property type="match status" value="1"/>
</dbReference>
<feature type="domain" description="Amine oxidase" evidence="1">
    <location>
        <begin position="50"/>
        <end position="282"/>
    </location>
</feature>
<gene>
    <name evidence="2" type="ORF">QR680_005887</name>
</gene>
<comment type="caution">
    <text evidence="2">The sequence shown here is derived from an EMBL/GenBank/DDBJ whole genome shotgun (WGS) entry which is preliminary data.</text>
</comment>
<reference evidence="2" key="1">
    <citation type="submission" date="2023-06" db="EMBL/GenBank/DDBJ databases">
        <title>Genomic analysis of the entomopathogenic nematode Steinernema hermaphroditum.</title>
        <authorList>
            <person name="Schwarz E.M."/>
            <person name="Heppert J.K."/>
            <person name="Baniya A."/>
            <person name="Schwartz H.T."/>
            <person name="Tan C.-H."/>
            <person name="Antoshechkin I."/>
            <person name="Sternberg P.W."/>
            <person name="Goodrich-Blair H."/>
            <person name="Dillman A.R."/>
        </authorList>
    </citation>
    <scope>NUCLEOTIDE SEQUENCE</scope>
    <source>
        <strain evidence="2">PS9179</strain>
        <tissue evidence="2">Whole animal</tissue>
    </source>
</reference>
<dbReference type="GO" id="GO:0016491">
    <property type="term" value="F:oxidoreductase activity"/>
    <property type="evidence" value="ECO:0007669"/>
    <property type="project" value="InterPro"/>
</dbReference>
<accession>A0AA39HVU4</accession>
<keyword evidence="3" id="KW-1185">Reference proteome</keyword>
<dbReference type="GO" id="GO:0005829">
    <property type="term" value="C:cytosol"/>
    <property type="evidence" value="ECO:0007669"/>
    <property type="project" value="TreeGrafter"/>
</dbReference>
<protein>
    <recommendedName>
        <fullName evidence="1">Amine oxidase domain-containing protein</fullName>
    </recommendedName>
</protein>
<dbReference type="PANTHER" id="PTHR21197:SF0">
    <property type="entry name" value="UDP-GALACTOPYRANOSE MUTASE"/>
    <property type="match status" value="1"/>
</dbReference>
<dbReference type="GO" id="GO:0050660">
    <property type="term" value="F:flavin adenine dinucleotide binding"/>
    <property type="evidence" value="ECO:0007669"/>
    <property type="project" value="TreeGrafter"/>
</dbReference>
<dbReference type="AlphaFoldDB" id="A0AA39HVU4"/>
<dbReference type="InterPro" id="IPR002937">
    <property type="entry name" value="Amino_oxidase"/>
</dbReference>
<evidence type="ECO:0000313" key="2">
    <source>
        <dbReference type="EMBL" id="KAK0411868.1"/>
    </source>
</evidence>